<protein>
    <recommendedName>
        <fullName evidence="2 9">Tryptophan--tRNA ligase</fullName>
        <ecNumber evidence="2 9">6.1.1.2</ecNumber>
    </recommendedName>
</protein>
<keyword evidence="5 10" id="KW-0067">ATP-binding</keyword>
<evidence type="ECO:0000313" key="12">
    <source>
        <dbReference type="Proteomes" id="UP000824128"/>
    </source>
</evidence>
<dbReference type="InterPro" id="IPR001412">
    <property type="entry name" value="aa-tRNA-synth_I_CS"/>
</dbReference>
<accession>A0A9D1N382</accession>
<dbReference type="Proteomes" id="UP000824128">
    <property type="component" value="Unassembled WGS sequence"/>
</dbReference>
<dbReference type="InterPro" id="IPR014729">
    <property type="entry name" value="Rossmann-like_a/b/a_fold"/>
</dbReference>
<keyword evidence="7 10" id="KW-0030">Aminoacyl-tRNA synthetase</keyword>
<evidence type="ECO:0000256" key="3">
    <source>
        <dbReference type="ARBA" id="ARBA00022598"/>
    </source>
</evidence>
<proteinExistence type="inferred from homology"/>
<dbReference type="InterPro" id="IPR050203">
    <property type="entry name" value="Trp-tRNA_synthetase"/>
</dbReference>
<keyword evidence="6 10" id="KW-0648">Protein biosynthesis</keyword>
<dbReference type="Gene3D" id="1.10.240.10">
    <property type="entry name" value="Tyrosyl-Transfer RNA Synthetase"/>
    <property type="match status" value="1"/>
</dbReference>
<evidence type="ECO:0000313" key="11">
    <source>
        <dbReference type="EMBL" id="HIU94245.1"/>
    </source>
</evidence>
<dbReference type="SUPFAM" id="SSF52374">
    <property type="entry name" value="Nucleotidylyl transferase"/>
    <property type="match status" value="1"/>
</dbReference>
<evidence type="ECO:0000256" key="5">
    <source>
        <dbReference type="ARBA" id="ARBA00022840"/>
    </source>
</evidence>
<dbReference type="AlphaFoldDB" id="A0A9D1N382"/>
<dbReference type="CDD" id="cd00806">
    <property type="entry name" value="TrpRS_core"/>
    <property type="match status" value="1"/>
</dbReference>
<dbReference type="PANTHER" id="PTHR43766">
    <property type="entry name" value="TRYPTOPHAN--TRNA LIGASE, MITOCHONDRIAL"/>
    <property type="match status" value="1"/>
</dbReference>
<evidence type="ECO:0000256" key="2">
    <source>
        <dbReference type="ARBA" id="ARBA00013161"/>
    </source>
</evidence>
<reference evidence="11" key="1">
    <citation type="submission" date="2020-10" db="EMBL/GenBank/DDBJ databases">
        <authorList>
            <person name="Gilroy R."/>
        </authorList>
    </citation>
    <scope>NUCLEOTIDE SEQUENCE</scope>
    <source>
        <strain evidence="11">ChiGjej2B2-16831</strain>
    </source>
</reference>
<dbReference type="GO" id="GO:0005829">
    <property type="term" value="C:cytosol"/>
    <property type="evidence" value="ECO:0007669"/>
    <property type="project" value="TreeGrafter"/>
</dbReference>
<dbReference type="PANTHER" id="PTHR43766:SF1">
    <property type="entry name" value="TRYPTOPHAN--TRNA LIGASE, MITOCHONDRIAL"/>
    <property type="match status" value="1"/>
</dbReference>
<keyword evidence="4 10" id="KW-0547">Nucleotide-binding</keyword>
<sequence>MEEKTGGRQIILTGDRPTGRLHLGHYVGSLRRRVELQNSGRFDEVNILIADDQALTDNADDPGKIRDNIVNVALDYLSAGIDPDRATICVQSALPALHALTFYYMNLVTTARVSRNPTVKAEMQLRGFADEGLPVGFFVYPVSQAADITAFDATVVPVGEDQLPMIEQTREIVEKFNRIYGETLVLPTALIPENETQRRLPGVDGKAKMSKSLGNCIYLSDDAKTVKRQVNGRMFTDPQHLRIEDPGHIEGNVVFAYLDALCCDGMFAEYLPAYANLEEMKDHYRRGGLGDGTCKKFLIQVLEETLAPIRAARARWEADIDSVYDILRAGTARARERTDATLARVQQAMRIDYFADRRIVGEWEALLRRQRGE</sequence>
<comment type="catalytic activity">
    <reaction evidence="8">
        <text>tRNA(Trp) + L-tryptophan + ATP = L-tryptophyl-tRNA(Trp) + AMP + diphosphate + H(+)</text>
        <dbReference type="Rhea" id="RHEA:24080"/>
        <dbReference type="Rhea" id="RHEA-COMP:9671"/>
        <dbReference type="Rhea" id="RHEA-COMP:9705"/>
        <dbReference type="ChEBI" id="CHEBI:15378"/>
        <dbReference type="ChEBI" id="CHEBI:30616"/>
        <dbReference type="ChEBI" id="CHEBI:33019"/>
        <dbReference type="ChEBI" id="CHEBI:57912"/>
        <dbReference type="ChEBI" id="CHEBI:78442"/>
        <dbReference type="ChEBI" id="CHEBI:78535"/>
        <dbReference type="ChEBI" id="CHEBI:456215"/>
        <dbReference type="EC" id="6.1.1.2"/>
    </reaction>
</comment>
<evidence type="ECO:0000256" key="10">
    <source>
        <dbReference type="RuleBase" id="RU363036"/>
    </source>
</evidence>
<reference evidence="11" key="2">
    <citation type="journal article" date="2021" name="PeerJ">
        <title>Extensive microbial diversity within the chicken gut microbiome revealed by metagenomics and culture.</title>
        <authorList>
            <person name="Gilroy R."/>
            <person name="Ravi A."/>
            <person name="Getino M."/>
            <person name="Pursley I."/>
            <person name="Horton D.L."/>
            <person name="Alikhan N.F."/>
            <person name="Baker D."/>
            <person name="Gharbi K."/>
            <person name="Hall N."/>
            <person name="Watson M."/>
            <person name="Adriaenssens E.M."/>
            <person name="Foster-Nyarko E."/>
            <person name="Jarju S."/>
            <person name="Secka A."/>
            <person name="Antonio M."/>
            <person name="Oren A."/>
            <person name="Chaudhuri R.R."/>
            <person name="La Ragione R."/>
            <person name="Hildebrand F."/>
            <person name="Pallen M.J."/>
        </authorList>
    </citation>
    <scope>NUCLEOTIDE SEQUENCE</scope>
    <source>
        <strain evidence="11">ChiGjej2B2-16831</strain>
    </source>
</reference>
<name>A0A9D1N382_9FIRM</name>
<dbReference type="NCBIfam" id="TIGR00233">
    <property type="entry name" value="trpS"/>
    <property type="match status" value="1"/>
</dbReference>
<dbReference type="FunFam" id="1.10.240.10:FF:000005">
    <property type="entry name" value="Tryptophan--tRNA ligase"/>
    <property type="match status" value="1"/>
</dbReference>
<evidence type="ECO:0000256" key="7">
    <source>
        <dbReference type="ARBA" id="ARBA00023146"/>
    </source>
</evidence>
<evidence type="ECO:0000256" key="9">
    <source>
        <dbReference type="NCBIfam" id="TIGR00233"/>
    </source>
</evidence>
<dbReference type="InterPro" id="IPR002305">
    <property type="entry name" value="aa-tRNA-synth_Ic"/>
</dbReference>
<dbReference type="InterPro" id="IPR002306">
    <property type="entry name" value="Trp-tRNA-ligase"/>
</dbReference>
<evidence type="ECO:0000256" key="8">
    <source>
        <dbReference type="ARBA" id="ARBA00049929"/>
    </source>
</evidence>
<dbReference type="EMBL" id="DVNZ01000120">
    <property type="protein sequence ID" value="HIU94245.1"/>
    <property type="molecule type" value="Genomic_DNA"/>
</dbReference>
<dbReference type="Pfam" id="PF00579">
    <property type="entry name" value="tRNA-synt_1b"/>
    <property type="match status" value="1"/>
</dbReference>
<dbReference type="GO" id="GO:0005524">
    <property type="term" value="F:ATP binding"/>
    <property type="evidence" value="ECO:0007669"/>
    <property type="project" value="UniProtKB-KW"/>
</dbReference>
<evidence type="ECO:0000256" key="6">
    <source>
        <dbReference type="ARBA" id="ARBA00022917"/>
    </source>
</evidence>
<dbReference type="GO" id="GO:0006436">
    <property type="term" value="P:tryptophanyl-tRNA aminoacylation"/>
    <property type="evidence" value="ECO:0007669"/>
    <property type="project" value="UniProtKB-UniRule"/>
</dbReference>
<comment type="caution">
    <text evidence="11">The sequence shown here is derived from an EMBL/GenBank/DDBJ whole genome shotgun (WGS) entry which is preliminary data.</text>
</comment>
<organism evidence="11 12">
    <name type="scientific">Candidatus Aphodomorpha intestinavium</name>
    <dbReference type="NCBI Taxonomy" id="2840672"/>
    <lineage>
        <taxon>Bacteria</taxon>
        <taxon>Bacillati</taxon>
        <taxon>Bacillota</taxon>
        <taxon>Clostridia</taxon>
        <taxon>Eubacteriales</taxon>
        <taxon>Candidatus Aphodomorpha</taxon>
    </lineage>
</organism>
<dbReference type="EC" id="6.1.1.2" evidence="2 9"/>
<dbReference type="Gene3D" id="3.40.50.620">
    <property type="entry name" value="HUPs"/>
    <property type="match status" value="1"/>
</dbReference>
<gene>
    <name evidence="11" type="primary">trpS</name>
    <name evidence="11" type="ORF">IAD24_03715</name>
</gene>
<evidence type="ECO:0000256" key="4">
    <source>
        <dbReference type="ARBA" id="ARBA00022741"/>
    </source>
</evidence>
<dbReference type="PRINTS" id="PR01039">
    <property type="entry name" value="TRNASYNTHTRP"/>
</dbReference>
<dbReference type="PROSITE" id="PS00178">
    <property type="entry name" value="AA_TRNA_LIGASE_I"/>
    <property type="match status" value="1"/>
</dbReference>
<dbReference type="GO" id="GO:0004830">
    <property type="term" value="F:tryptophan-tRNA ligase activity"/>
    <property type="evidence" value="ECO:0007669"/>
    <property type="project" value="UniProtKB-UniRule"/>
</dbReference>
<evidence type="ECO:0000256" key="1">
    <source>
        <dbReference type="ARBA" id="ARBA00005594"/>
    </source>
</evidence>
<keyword evidence="3 10" id="KW-0436">Ligase</keyword>
<comment type="similarity">
    <text evidence="1 10">Belongs to the class-I aminoacyl-tRNA synthetase family.</text>
</comment>